<organism evidence="1">
    <name type="scientific">Candidatus Methanophagaceae archaeon ANME-1 ERB6</name>
    <dbReference type="NCBI Taxonomy" id="2759912"/>
    <lineage>
        <taxon>Archaea</taxon>
        <taxon>Methanobacteriati</taxon>
        <taxon>Methanobacteriota</taxon>
        <taxon>Stenosarchaea group</taxon>
        <taxon>Methanomicrobia</taxon>
        <taxon>Candidatus Methanophagales</taxon>
        <taxon>Candidatus Methanophagaceae</taxon>
    </lineage>
</organism>
<reference evidence="1" key="1">
    <citation type="submission" date="2020-06" db="EMBL/GenBank/DDBJ databases">
        <title>Unique genomic features of the anaerobic methanotrophic archaea.</title>
        <authorList>
            <person name="Chadwick G.L."/>
            <person name="Skennerton C.T."/>
            <person name="Laso-Perez R."/>
            <person name="Leu A.O."/>
            <person name="Speth D.R."/>
            <person name="Yu H."/>
            <person name="Morgan-Lang C."/>
            <person name="Hatzenpichler R."/>
            <person name="Goudeau D."/>
            <person name="Malmstrom R."/>
            <person name="Brazelton W.J."/>
            <person name="Woyke T."/>
            <person name="Hallam S.J."/>
            <person name="Tyson G.W."/>
            <person name="Wegener G."/>
            <person name="Boetius A."/>
            <person name="Orphan V."/>
        </authorList>
    </citation>
    <scope>NUCLEOTIDE SEQUENCE</scope>
</reference>
<accession>A0A7G9YTX7</accession>
<dbReference type="AlphaFoldDB" id="A0A7G9YTX7"/>
<gene>
    <name evidence="1" type="ORF">OGFGKJAA_00027</name>
</gene>
<protein>
    <submittedName>
        <fullName evidence="1">Uncharacterized protein</fullName>
    </submittedName>
</protein>
<evidence type="ECO:0000313" key="1">
    <source>
        <dbReference type="EMBL" id="QNO51461.1"/>
    </source>
</evidence>
<dbReference type="EMBL" id="MT631470">
    <property type="protein sequence ID" value="QNO51461.1"/>
    <property type="molecule type" value="Genomic_DNA"/>
</dbReference>
<name>A0A7G9YTX7_9EURY</name>
<sequence>MILEHFGKKKCSSSGRYIRNSSDILPNWNDMRSIADITKLCEIARISILKRLSNNPKLEEKERQIELQIQKEAKFLAPKAIAGQPLKRRKRK</sequence>
<proteinExistence type="predicted"/>